<dbReference type="InterPro" id="IPR050766">
    <property type="entry name" value="Bact_Lucif_Oxidored"/>
</dbReference>
<dbReference type="Gene3D" id="3.20.20.30">
    <property type="entry name" value="Luciferase-like domain"/>
    <property type="match status" value="1"/>
</dbReference>
<accession>A0A2P8CV03</accession>
<keyword evidence="2" id="KW-0503">Monooxygenase</keyword>
<organism evidence="4 5">
    <name type="scientific">Taibaiella chishuiensis</name>
    <dbReference type="NCBI Taxonomy" id="1434707"/>
    <lineage>
        <taxon>Bacteria</taxon>
        <taxon>Pseudomonadati</taxon>
        <taxon>Bacteroidota</taxon>
        <taxon>Chitinophagia</taxon>
        <taxon>Chitinophagales</taxon>
        <taxon>Chitinophagaceae</taxon>
        <taxon>Taibaiella</taxon>
    </lineage>
</organism>
<evidence type="ECO:0000259" key="3">
    <source>
        <dbReference type="Pfam" id="PF00296"/>
    </source>
</evidence>
<comment type="caution">
    <text evidence="4">The sequence shown here is derived from an EMBL/GenBank/DDBJ whole genome shotgun (WGS) entry which is preliminary data.</text>
</comment>
<dbReference type="NCBIfam" id="TIGR03858">
    <property type="entry name" value="LLM_2I7G"/>
    <property type="match status" value="1"/>
</dbReference>
<dbReference type="InterPro" id="IPR011251">
    <property type="entry name" value="Luciferase-like_dom"/>
</dbReference>
<gene>
    <name evidence="4" type="ORF">B0I18_11412</name>
</gene>
<keyword evidence="1" id="KW-0560">Oxidoreductase</keyword>
<dbReference type="OrthoDB" id="9776438at2"/>
<proteinExistence type="predicted"/>
<dbReference type="Pfam" id="PF00296">
    <property type="entry name" value="Bac_luciferase"/>
    <property type="match status" value="1"/>
</dbReference>
<dbReference type="SUPFAM" id="SSF51679">
    <property type="entry name" value="Bacterial luciferase-like"/>
    <property type="match status" value="1"/>
</dbReference>
<dbReference type="GO" id="GO:0004497">
    <property type="term" value="F:monooxygenase activity"/>
    <property type="evidence" value="ECO:0007669"/>
    <property type="project" value="UniProtKB-KW"/>
</dbReference>
<evidence type="ECO:0000313" key="4">
    <source>
        <dbReference type="EMBL" id="PSK88801.1"/>
    </source>
</evidence>
<evidence type="ECO:0000256" key="1">
    <source>
        <dbReference type="ARBA" id="ARBA00023002"/>
    </source>
</evidence>
<dbReference type="RefSeq" id="WP_106525161.1">
    <property type="nucleotide sequence ID" value="NZ_PYGD01000014.1"/>
</dbReference>
<dbReference type="GO" id="GO:0016705">
    <property type="term" value="F:oxidoreductase activity, acting on paired donors, with incorporation or reduction of molecular oxygen"/>
    <property type="evidence" value="ECO:0007669"/>
    <property type="project" value="InterPro"/>
</dbReference>
<dbReference type="InterPro" id="IPR036661">
    <property type="entry name" value="Luciferase-like_sf"/>
</dbReference>
<name>A0A2P8CV03_9BACT</name>
<dbReference type="EMBL" id="PYGD01000014">
    <property type="protein sequence ID" value="PSK88801.1"/>
    <property type="molecule type" value="Genomic_DNA"/>
</dbReference>
<dbReference type="AlphaFoldDB" id="A0A2P8CV03"/>
<evidence type="ECO:0000256" key="2">
    <source>
        <dbReference type="ARBA" id="ARBA00023033"/>
    </source>
</evidence>
<dbReference type="CDD" id="cd00347">
    <property type="entry name" value="Flavin_utilizing_monoxygenases"/>
    <property type="match status" value="1"/>
</dbReference>
<keyword evidence="5" id="KW-1185">Reference proteome</keyword>
<dbReference type="PANTHER" id="PTHR30137:SF8">
    <property type="entry name" value="BLR5498 PROTEIN"/>
    <property type="match status" value="1"/>
</dbReference>
<dbReference type="InterPro" id="IPR022290">
    <property type="entry name" value="LLM_Atu2307-like"/>
</dbReference>
<protein>
    <submittedName>
        <fullName evidence="4">Putative LLM family oxidoreductase</fullName>
    </submittedName>
</protein>
<reference evidence="4 5" key="1">
    <citation type="submission" date="2018-03" db="EMBL/GenBank/DDBJ databases">
        <title>Genomic Encyclopedia of Type Strains, Phase III (KMG-III): the genomes of soil and plant-associated and newly described type strains.</title>
        <authorList>
            <person name="Whitman W."/>
        </authorList>
    </citation>
    <scope>NUCLEOTIDE SEQUENCE [LARGE SCALE GENOMIC DNA]</scope>
    <source>
        <strain evidence="4 5">CGMCC 1.12700</strain>
    </source>
</reference>
<dbReference type="PANTHER" id="PTHR30137">
    <property type="entry name" value="LUCIFERASE-LIKE MONOOXYGENASE"/>
    <property type="match status" value="1"/>
</dbReference>
<evidence type="ECO:0000313" key="5">
    <source>
        <dbReference type="Proteomes" id="UP000240572"/>
    </source>
</evidence>
<sequence>MELGISMFADLPADPATGRQKDAGARLRELIEEIKLADETGLDVFGIGEHHRGDYAVSNPEIVLAAATTVTRNIKLGSAVTVLSSADPVRIYQNFAMVDLLSGGRAELMVGRGSFIESFPLFGYDLEDYNQLFEEKLDLLLRINSQEEVTWNGKLRAPLHQQKVLPRAQDNALDIWIAVGGTPESVVRAARLGLPLMIAIIGGYPKQFQPLVRLYKEEYLQSGHDPAAMRIGVHAHTFLAADDKTAANSYFPVYAAQMTKIGKERGWPPYSQAQFDMGRSAEGALFIGDASAVVDKILYLHELFGLTRFVAHMDVGGPAHKDLMKAIELFGTRVAPEVRKALQ</sequence>
<dbReference type="Proteomes" id="UP000240572">
    <property type="component" value="Unassembled WGS sequence"/>
</dbReference>
<dbReference type="GO" id="GO:0005829">
    <property type="term" value="C:cytosol"/>
    <property type="evidence" value="ECO:0007669"/>
    <property type="project" value="TreeGrafter"/>
</dbReference>
<feature type="domain" description="Luciferase-like" evidence="3">
    <location>
        <begin position="1"/>
        <end position="303"/>
    </location>
</feature>